<dbReference type="Gene3D" id="1.20.144.10">
    <property type="entry name" value="Phosphatidic acid phosphatase type 2/haloperoxidase"/>
    <property type="match status" value="1"/>
</dbReference>
<dbReference type="SUPFAM" id="SSF48317">
    <property type="entry name" value="Acid phosphatase/Vanadium-dependent haloperoxidase"/>
    <property type="match status" value="1"/>
</dbReference>
<protein>
    <submittedName>
        <fullName evidence="3">Phosphatase PAP2 family protein</fullName>
    </submittedName>
</protein>
<dbReference type="Proteomes" id="UP001049518">
    <property type="component" value="Chromosome"/>
</dbReference>
<evidence type="ECO:0000259" key="2">
    <source>
        <dbReference type="Pfam" id="PF14378"/>
    </source>
</evidence>
<keyword evidence="1" id="KW-1133">Transmembrane helix</keyword>
<feature type="transmembrane region" description="Helical" evidence="1">
    <location>
        <begin position="67"/>
        <end position="86"/>
    </location>
</feature>
<keyword evidence="1" id="KW-0472">Membrane</keyword>
<keyword evidence="4" id="KW-1185">Reference proteome</keyword>
<gene>
    <name evidence="3" type="ORF">AGRA3207_004946</name>
</gene>
<evidence type="ECO:0000256" key="1">
    <source>
        <dbReference type="SAM" id="Phobius"/>
    </source>
</evidence>
<feature type="transmembrane region" description="Helical" evidence="1">
    <location>
        <begin position="113"/>
        <end position="135"/>
    </location>
</feature>
<proteinExistence type="predicted"/>
<dbReference type="RefSeq" id="WP_231329419.1">
    <property type="nucleotide sequence ID" value="NZ_CP059572.1"/>
</dbReference>
<name>A0ABX8QYD1_9ACTN</name>
<feature type="domain" description="Inositolphosphotransferase Aur1/Ipt1" evidence="2">
    <location>
        <begin position="34"/>
        <end position="176"/>
    </location>
</feature>
<dbReference type="InterPro" id="IPR026841">
    <property type="entry name" value="Aur1/Ipt1"/>
</dbReference>
<dbReference type="Pfam" id="PF14378">
    <property type="entry name" value="PAP2_3"/>
    <property type="match status" value="1"/>
</dbReference>
<dbReference type="EMBL" id="CP059572">
    <property type="protein sequence ID" value="QXJ23747.1"/>
    <property type="molecule type" value="Genomic_DNA"/>
</dbReference>
<evidence type="ECO:0000313" key="4">
    <source>
        <dbReference type="Proteomes" id="UP001049518"/>
    </source>
</evidence>
<feature type="transmembrane region" description="Helical" evidence="1">
    <location>
        <begin position="142"/>
        <end position="160"/>
    </location>
</feature>
<reference evidence="3" key="1">
    <citation type="submission" date="2020-07" db="EMBL/GenBank/DDBJ databases">
        <authorList>
            <person name="Tarantini F.S."/>
            <person name="Hong K.W."/>
            <person name="Chan K.G."/>
        </authorList>
    </citation>
    <scope>NUCLEOTIDE SEQUENCE</scope>
    <source>
        <strain evidence="3">32-07</strain>
    </source>
</reference>
<dbReference type="InterPro" id="IPR036938">
    <property type="entry name" value="PAP2/HPO_sf"/>
</dbReference>
<feature type="transmembrane region" description="Helical" evidence="1">
    <location>
        <begin position="40"/>
        <end position="60"/>
    </location>
</feature>
<sequence length="197" mass="21428">MLIAVFAGLLALYIPLNHGPARWSPKTPLDDHIPLIKEMVVPYVTVLALGPFTLVFLVLTSVRLARAALVAGIVLLLVAYPFYAFAQTHVPRPEVSGDDVFSTLLRLVYGGDNAYNCFPSLHAGFSTIIAVYWLLSRRRAGRYVAAWCALIIASTLFVHQHYVPDMVAGVTAGLFAGWVGLRIVRPPGQASERASSP</sequence>
<keyword evidence="1" id="KW-0812">Transmembrane</keyword>
<evidence type="ECO:0000313" key="3">
    <source>
        <dbReference type="EMBL" id="QXJ23747.1"/>
    </source>
</evidence>
<feature type="transmembrane region" description="Helical" evidence="1">
    <location>
        <begin position="166"/>
        <end position="184"/>
    </location>
</feature>
<accession>A0ABX8QYD1</accession>
<organism evidence="3 4">
    <name type="scientific">Actinomadura graeca</name>
    <dbReference type="NCBI Taxonomy" id="2750812"/>
    <lineage>
        <taxon>Bacteria</taxon>
        <taxon>Bacillati</taxon>
        <taxon>Actinomycetota</taxon>
        <taxon>Actinomycetes</taxon>
        <taxon>Streptosporangiales</taxon>
        <taxon>Thermomonosporaceae</taxon>
        <taxon>Actinomadura</taxon>
    </lineage>
</organism>